<dbReference type="GO" id="GO:0005524">
    <property type="term" value="F:ATP binding"/>
    <property type="evidence" value="ECO:0007669"/>
    <property type="project" value="InterPro"/>
</dbReference>
<keyword evidence="1" id="KW-0175">Coiled coil</keyword>
<evidence type="ECO:0000259" key="2">
    <source>
        <dbReference type="PROSITE" id="PS50011"/>
    </source>
</evidence>
<dbReference type="SUPFAM" id="SSF56112">
    <property type="entry name" value="Protein kinase-like (PK-like)"/>
    <property type="match status" value="1"/>
</dbReference>
<reference evidence="3" key="1">
    <citation type="journal article" date="2020" name="Nature">
        <title>Giant virus diversity and host interactions through global metagenomics.</title>
        <authorList>
            <person name="Schulz F."/>
            <person name="Roux S."/>
            <person name="Paez-Espino D."/>
            <person name="Jungbluth S."/>
            <person name="Walsh D.A."/>
            <person name="Denef V.J."/>
            <person name="McMahon K.D."/>
            <person name="Konstantinidis K.T."/>
            <person name="Eloe-Fadrosh E.A."/>
            <person name="Kyrpides N.C."/>
            <person name="Woyke T."/>
        </authorList>
    </citation>
    <scope>NUCLEOTIDE SEQUENCE</scope>
    <source>
        <strain evidence="3">GVMAG-M-3300023174-129</strain>
    </source>
</reference>
<dbReference type="GO" id="GO:0004672">
    <property type="term" value="F:protein kinase activity"/>
    <property type="evidence" value="ECO:0007669"/>
    <property type="project" value="InterPro"/>
</dbReference>
<evidence type="ECO:0000256" key="1">
    <source>
        <dbReference type="SAM" id="Coils"/>
    </source>
</evidence>
<organism evidence="3">
    <name type="scientific">viral metagenome</name>
    <dbReference type="NCBI Taxonomy" id="1070528"/>
    <lineage>
        <taxon>unclassified sequences</taxon>
        <taxon>metagenomes</taxon>
        <taxon>organismal metagenomes</taxon>
    </lineage>
</organism>
<protein>
    <recommendedName>
        <fullName evidence="2">Protein kinase domain-containing protein</fullName>
    </recommendedName>
</protein>
<dbReference type="Gene3D" id="1.10.510.10">
    <property type="entry name" value="Transferase(Phosphotransferase) domain 1"/>
    <property type="match status" value="1"/>
</dbReference>
<evidence type="ECO:0000313" key="3">
    <source>
        <dbReference type="EMBL" id="QHT12480.1"/>
    </source>
</evidence>
<dbReference type="EMBL" id="MN739546">
    <property type="protein sequence ID" value="QHT12480.1"/>
    <property type="molecule type" value="Genomic_DNA"/>
</dbReference>
<accession>A0A6C0D832</accession>
<feature type="domain" description="Protein kinase" evidence="2">
    <location>
        <begin position="218"/>
        <end position="532"/>
    </location>
</feature>
<proteinExistence type="predicted"/>
<dbReference type="PROSITE" id="PS50011">
    <property type="entry name" value="PROTEIN_KINASE_DOM"/>
    <property type="match status" value="1"/>
</dbReference>
<dbReference type="AlphaFoldDB" id="A0A6C0D832"/>
<dbReference type="InterPro" id="IPR000719">
    <property type="entry name" value="Prot_kinase_dom"/>
</dbReference>
<dbReference type="InterPro" id="IPR011009">
    <property type="entry name" value="Kinase-like_dom_sf"/>
</dbReference>
<feature type="coiled-coil region" evidence="1">
    <location>
        <begin position="253"/>
        <end position="285"/>
    </location>
</feature>
<name>A0A6C0D832_9ZZZZ</name>
<sequence length="533" mass="62223">MEPANTLLRGIPIPSPKYTLGPLPDSLKKLKYYTNIQTLFPSLKKLFQIQDISNEIWLDNNYKISNVEIFNEEDIKGNCKIKVNTKSTEAYLKVTHLIDPVTYIKMKNENIDYTNNADLQKKINDPWNQAYVEALATYALGKLKQEDISPHFNSFYGAFTAIATKYCYNISDEVESYRLYKWFWNGIENKNITITINGVEDEVEAKEVYDEIMKKPDYCLDNNESSEDFEELIDSNIKELDTTELESLDSLSIKSFISQNKESENENSSEEEEEEEEEVKVLLNLYNFPVMMIFMDKNESTMDDLLEDYEEVGCEPNSKLWEEKWSAWLFQVLAALSVTQTLFGFIHNDLHSNNIVWEYTDELYLFYKTNDGKIFKVPTYGKLFKIIDFGRSIYSINEHIFISDDFKEGNDAATQYNFPELNGENSEKKIYPNPSFDLARLSISIFESLYPEFSKGPNSDLCNILWSWLIDIEGKNILWDDNEEERFPDFELYTHIAEKCMNSIPSQQIYKKPFSKFIVNSAPKNQKVYSLFV</sequence>